<gene>
    <name evidence="2" type="ORF">ACKI1S_27205</name>
</gene>
<dbReference type="Proteomes" id="UP001631993">
    <property type="component" value="Unassembled WGS sequence"/>
</dbReference>
<organism evidence="2 3">
    <name type="scientific">Streptomyces galilaeus</name>
    <dbReference type="NCBI Taxonomy" id="33899"/>
    <lineage>
        <taxon>Bacteria</taxon>
        <taxon>Bacillati</taxon>
        <taxon>Actinomycetota</taxon>
        <taxon>Actinomycetes</taxon>
        <taxon>Kitasatosporales</taxon>
        <taxon>Streptomycetaceae</taxon>
        <taxon>Streptomyces</taxon>
    </lineage>
</organism>
<evidence type="ECO:0000313" key="3">
    <source>
        <dbReference type="Proteomes" id="UP001631993"/>
    </source>
</evidence>
<dbReference type="EMBL" id="JBJVNE010000014">
    <property type="protein sequence ID" value="MFM9649823.1"/>
    <property type="molecule type" value="Genomic_DNA"/>
</dbReference>
<evidence type="ECO:0000256" key="1">
    <source>
        <dbReference type="SAM" id="MobiDB-lite"/>
    </source>
</evidence>
<feature type="region of interest" description="Disordered" evidence="1">
    <location>
        <begin position="65"/>
        <end position="89"/>
    </location>
</feature>
<keyword evidence="3" id="KW-1185">Reference proteome</keyword>
<accession>A0ABW9IP44</accession>
<evidence type="ECO:0000313" key="2">
    <source>
        <dbReference type="EMBL" id="MFM9649823.1"/>
    </source>
</evidence>
<comment type="caution">
    <text evidence="2">The sequence shown here is derived from an EMBL/GenBank/DDBJ whole genome shotgun (WGS) entry which is preliminary data.</text>
</comment>
<dbReference type="RefSeq" id="WP_369279781.1">
    <property type="nucleotide sequence ID" value="NZ_JBJVMW010000010.1"/>
</dbReference>
<reference evidence="2 3" key="1">
    <citation type="submission" date="2024-12" db="EMBL/GenBank/DDBJ databases">
        <title>Forecasting of Potato common scab and diversities of Pathogenic streptomyces spp. in china.</title>
        <authorList>
            <person name="Handique U."/>
            <person name="Wu J."/>
        </authorList>
    </citation>
    <scope>NUCLEOTIDE SEQUENCE [LARGE SCALE GENOMIC DNA]</scope>
    <source>
        <strain evidence="2 3">ZRIMU1585</strain>
    </source>
</reference>
<name>A0ABW9IP44_STRGJ</name>
<proteinExistence type="predicted"/>
<protein>
    <submittedName>
        <fullName evidence="2">Uncharacterized protein</fullName>
    </submittedName>
</protein>
<sequence length="89" mass="9731">MKTTGPAVQHEVRYERETKETAFKGWSERQPTPNARASCSCGQLDTGMVDAGKAYRAAQEHVKRELPGVDWGPDIDGPERPVGSEETSG</sequence>